<dbReference type="KEGG" id="pbor:BSF38_05068"/>
<proteinExistence type="inferred from homology"/>
<dbReference type="PROSITE" id="PS00105">
    <property type="entry name" value="AA_TRANSFER_CLASS_1"/>
    <property type="match status" value="1"/>
</dbReference>
<dbReference type="PANTHER" id="PTHR46383">
    <property type="entry name" value="ASPARTATE AMINOTRANSFERASE"/>
    <property type="match status" value="1"/>
</dbReference>
<dbReference type="SUPFAM" id="SSF53383">
    <property type="entry name" value="PLP-dependent transferases"/>
    <property type="match status" value="1"/>
</dbReference>
<evidence type="ECO:0000313" key="8">
    <source>
        <dbReference type="EMBL" id="APW63497.1"/>
    </source>
</evidence>
<gene>
    <name evidence="8" type="ORF">BSF38_05068</name>
</gene>
<comment type="cofactor">
    <cofactor evidence="1 6">
        <name>pyridoxal 5'-phosphate</name>
        <dbReference type="ChEBI" id="CHEBI:597326"/>
    </cofactor>
</comment>
<dbReference type="InterPro" id="IPR004838">
    <property type="entry name" value="NHTrfase_class1_PyrdxlP-BS"/>
</dbReference>
<dbReference type="Proteomes" id="UP000186309">
    <property type="component" value="Chromosome"/>
</dbReference>
<organism evidence="8 9">
    <name type="scientific">Paludisphaera borealis</name>
    <dbReference type="NCBI Taxonomy" id="1387353"/>
    <lineage>
        <taxon>Bacteria</taxon>
        <taxon>Pseudomonadati</taxon>
        <taxon>Planctomycetota</taxon>
        <taxon>Planctomycetia</taxon>
        <taxon>Isosphaerales</taxon>
        <taxon>Isosphaeraceae</taxon>
        <taxon>Paludisphaera</taxon>
    </lineage>
</organism>
<evidence type="ECO:0000313" key="9">
    <source>
        <dbReference type="Proteomes" id="UP000186309"/>
    </source>
</evidence>
<evidence type="ECO:0000256" key="5">
    <source>
        <dbReference type="ARBA" id="ARBA00022898"/>
    </source>
</evidence>
<dbReference type="Gene3D" id="3.90.1150.10">
    <property type="entry name" value="Aspartate Aminotransferase, domain 1"/>
    <property type="match status" value="1"/>
</dbReference>
<evidence type="ECO:0000256" key="4">
    <source>
        <dbReference type="ARBA" id="ARBA00022679"/>
    </source>
</evidence>
<accession>A0A1U7CX27</accession>
<feature type="domain" description="Aminotransferase class I/classII large" evidence="7">
    <location>
        <begin position="43"/>
        <end position="400"/>
    </location>
</feature>
<name>A0A1U7CX27_9BACT</name>
<sequence>MIIPHAKGRRMPLSLAERASLIEPSATLAMGAEAKRLKVQGRQILDFALGEPDFNTPANIQEAAIRAMRDGQTHYTPPAGIPELRQAVAKLYTDHHGVATDPAQVVVSNGAKHAIHNALMAVCGPGDEVIIPSPYWVSYADLVKLTGAKPVVVQAPESAGFKMTPDQFLGVVTPRTRLLMINSPSNPTGVVYERSELAALAEAVLKTDVGVLSDEIYEQLTYRDAKPTCFASLDPALPARTITISGVSKTYAMTGWRIGWSVAPTAVSKFIGDLQSQETSNPCSISQWAALEAITGPQETVVEMKAQFARRREYVLERIERLPGVTCTPPGGAFYAFMNVSSHFGKTLGGKKIIDSTSFCMAALSEANVALVMGSAFGAEGYARMSFATNLETLEKGFDALERFVAS</sequence>
<keyword evidence="3 6" id="KW-0032">Aminotransferase</keyword>
<keyword evidence="5" id="KW-0663">Pyridoxal phosphate</keyword>
<dbReference type="GO" id="GO:0006520">
    <property type="term" value="P:amino acid metabolic process"/>
    <property type="evidence" value="ECO:0007669"/>
    <property type="project" value="InterPro"/>
</dbReference>
<dbReference type="FunFam" id="3.40.640.10:FF:000033">
    <property type="entry name" value="Aspartate aminotransferase"/>
    <property type="match status" value="1"/>
</dbReference>
<dbReference type="Pfam" id="PF00155">
    <property type="entry name" value="Aminotran_1_2"/>
    <property type="match status" value="1"/>
</dbReference>
<dbReference type="PANTHER" id="PTHR46383:SF1">
    <property type="entry name" value="ASPARTATE AMINOTRANSFERASE"/>
    <property type="match status" value="1"/>
</dbReference>
<dbReference type="InterPro" id="IPR015422">
    <property type="entry name" value="PyrdxlP-dep_Trfase_small"/>
</dbReference>
<evidence type="ECO:0000256" key="1">
    <source>
        <dbReference type="ARBA" id="ARBA00001933"/>
    </source>
</evidence>
<evidence type="ECO:0000256" key="3">
    <source>
        <dbReference type="ARBA" id="ARBA00022576"/>
    </source>
</evidence>
<keyword evidence="9" id="KW-1185">Reference proteome</keyword>
<dbReference type="CDD" id="cd00609">
    <property type="entry name" value="AAT_like"/>
    <property type="match status" value="1"/>
</dbReference>
<keyword evidence="4 6" id="KW-0808">Transferase</keyword>
<evidence type="ECO:0000256" key="6">
    <source>
        <dbReference type="RuleBase" id="RU000481"/>
    </source>
</evidence>
<comment type="similarity">
    <text evidence="2 6">Belongs to the class-I pyridoxal-phosphate-dependent aminotransferase family.</text>
</comment>
<dbReference type="InterPro" id="IPR015424">
    <property type="entry name" value="PyrdxlP-dep_Trfase"/>
</dbReference>
<protein>
    <recommendedName>
        <fullName evidence="6">Aminotransferase</fullName>
        <ecNumber evidence="6">2.6.1.-</ecNumber>
    </recommendedName>
</protein>
<dbReference type="Gene3D" id="3.40.640.10">
    <property type="entry name" value="Type I PLP-dependent aspartate aminotransferase-like (Major domain)"/>
    <property type="match status" value="1"/>
</dbReference>
<dbReference type="GO" id="GO:0008483">
    <property type="term" value="F:transaminase activity"/>
    <property type="evidence" value="ECO:0007669"/>
    <property type="project" value="UniProtKB-KW"/>
</dbReference>
<dbReference type="GO" id="GO:0030170">
    <property type="term" value="F:pyridoxal phosphate binding"/>
    <property type="evidence" value="ECO:0007669"/>
    <property type="project" value="InterPro"/>
</dbReference>
<dbReference type="InterPro" id="IPR015421">
    <property type="entry name" value="PyrdxlP-dep_Trfase_major"/>
</dbReference>
<reference evidence="9" key="1">
    <citation type="submission" date="2016-12" db="EMBL/GenBank/DDBJ databases">
        <title>Comparative genomics of four Isosphaeraceae planctomycetes: a common pool of plasmids and glycoside hydrolase genes.</title>
        <authorList>
            <person name="Ivanova A."/>
        </authorList>
    </citation>
    <scope>NUCLEOTIDE SEQUENCE [LARGE SCALE GENOMIC DNA]</scope>
    <source>
        <strain evidence="9">PX4</strain>
    </source>
</reference>
<evidence type="ECO:0000259" key="7">
    <source>
        <dbReference type="Pfam" id="PF00155"/>
    </source>
</evidence>
<dbReference type="EMBL" id="CP019082">
    <property type="protein sequence ID" value="APW63497.1"/>
    <property type="molecule type" value="Genomic_DNA"/>
</dbReference>
<dbReference type="AlphaFoldDB" id="A0A1U7CX27"/>
<dbReference type="STRING" id="1387353.BSF38_05068"/>
<dbReference type="InterPro" id="IPR050596">
    <property type="entry name" value="AspAT/PAT-like"/>
</dbReference>
<evidence type="ECO:0000256" key="2">
    <source>
        <dbReference type="ARBA" id="ARBA00007441"/>
    </source>
</evidence>
<dbReference type="EC" id="2.6.1.-" evidence="6"/>
<dbReference type="InterPro" id="IPR004839">
    <property type="entry name" value="Aminotransferase_I/II_large"/>
</dbReference>